<comment type="caution">
    <text evidence="2">The sequence shown here is derived from an EMBL/GenBank/DDBJ whole genome shotgun (WGS) entry which is preliminary data.</text>
</comment>
<dbReference type="Pfam" id="PF09397">
    <property type="entry name" value="FtsK_gamma"/>
    <property type="match status" value="1"/>
</dbReference>
<dbReference type="InterPro" id="IPR018541">
    <property type="entry name" value="Ftsk_gamma"/>
</dbReference>
<proteinExistence type="predicted"/>
<reference evidence="2" key="1">
    <citation type="journal article" date="2014" name="Front. Microbiol.">
        <title>High frequency of phylogenetically diverse reductive dehalogenase-homologous genes in deep subseafloor sedimentary metagenomes.</title>
        <authorList>
            <person name="Kawai M."/>
            <person name="Futagami T."/>
            <person name="Toyoda A."/>
            <person name="Takaki Y."/>
            <person name="Nishi S."/>
            <person name="Hori S."/>
            <person name="Arai W."/>
            <person name="Tsubouchi T."/>
            <person name="Morono Y."/>
            <person name="Uchiyama I."/>
            <person name="Ito T."/>
            <person name="Fujiyama A."/>
            <person name="Inagaki F."/>
            <person name="Takami H."/>
        </authorList>
    </citation>
    <scope>NUCLEOTIDE SEQUENCE</scope>
    <source>
        <strain evidence="2">Expedition CK06-06</strain>
    </source>
</reference>
<feature type="domain" description="FtsK gamma" evidence="1">
    <location>
        <begin position="97"/>
        <end position="162"/>
    </location>
</feature>
<dbReference type="SMART" id="SM00843">
    <property type="entry name" value="Ftsk_gamma"/>
    <property type="match status" value="1"/>
</dbReference>
<dbReference type="InterPro" id="IPR036388">
    <property type="entry name" value="WH-like_DNA-bd_sf"/>
</dbReference>
<dbReference type="InterPro" id="IPR050206">
    <property type="entry name" value="FtsK/SpoIIIE/SftA"/>
</dbReference>
<dbReference type="PANTHER" id="PTHR22683:SF41">
    <property type="entry name" value="DNA TRANSLOCASE FTSK"/>
    <property type="match status" value="1"/>
</dbReference>
<gene>
    <name evidence="2" type="ORF">S01H4_25815</name>
</gene>
<organism evidence="2">
    <name type="scientific">marine sediment metagenome</name>
    <dbReference type="NCBI Taxonomy" id="412755"/>
    <lineage>
        <taxon>unclassified sequences</taxon>
        <taxon>metagenomes</taxon>
        <taxon>ecological metagenomes</taxon>
    </lineage>
</organism>
<protein>
    <recommendedName>
        <fullName evidence="1">FtsK gamma domain-containing protein</fullName>
    </recommendedName>
</protein>
<feature type="non-terminal residue" evidence="2">
    <location>
        <position position="1"/>
    </location>
</feature>
<name>X1ACZ8_9ZZZZ</name>
<dbReference type="SUPFAM" id="SSF46785">
    <property type="entry name" value="Winged helix' DNA-binding domain"/>
    <property type="match status" value="1"/>
</dbReference>
<evidence type="ECO:0000313" key="2">
    <source>
        <dbReference type="EMBL" id="GAG79819.1"/>
    </source>
</evidence>
<sequence length="165" mass="18814">LHLKGLFKNETEHPFEIAQEVIQSNIIEAIVNSNQIPGAEERIVGFSERIAEKYNIEIERLAMLFYNLEYYPPLAEQRCFEKEGPGEYGKPSREGIEEGLDEFFDEAKKIVIRHQQASVSLLQRKLKVGYARAGRLIDQLEMAGIVGPFEGSKPRKVLVGRHDTD</sequence>
<dbReference type="PANTHER" id="PTHR22683">
    <property type="entry name" value="SPORULATION PROTEIN RELATED"/>
    <property type="match status" value="1"/>
</dbReference>
<dbReference type="AlphaFoldDB" id="X1ACZ8"/>
<dbReference type="EMBL" id="BART01012345">
    <property type="protein sequence ID" value="GAG79819.1"/>
    <property type="molecule type" value="Genomic_DNA"/>
</dbReference>
<accession>X1ACZ8</accession>
<dbReference type="InterPro" id="IPR036390">
    <property type="entry name" value="WH_DNA-bd_sf"/>
</dbReference>
<dbReference type="Gene3D" id="1.10.10.10">
    <property type="entry name" value="Winged helix-like DNA-binding domain superfamily/Winged helix DNA-binding domain"/>
    <property type="match status" value="1"/>
</dbReference>
<evidence type="ECO:0000259" key="1">
    <source>
        <dbReference type="SMART" id="SM00843"/>
    </source>
</evidence>